<name>A0A914NIR6_MELIC</name>
<keyword evidence="1" id="KW-0472">Membrane</keyword>
<proteinExistence type="predicted"/>
<evidence type="ECO:0000256" key="1">
    <source>
        <dbReference type="SAM" id="Phobius"/>
    </source>
</evidence>
<evidence type="ECO:0000313" key="3">
    <source>
        <dbReference type="WBParaSite" id="Minc3s05369g38118"/>
    </source>
</evidence>
<keyword evidence="2" id="KW-1185">Reference proteome</keyword>
<dbReference type="Proteomes" id="UP000887563">
    <property type="component" value="Unplaced"/>
</dbReference>
<organism evidence="2 3">
    <name type="scientific">Meloidogyne incognita</name>
    <name type="common">Southern root-knot nematode worm</name>
    <name type="synonym">Oxyuris incognita</name>
    <dbReference type="NCBI Taxonomy" id="6306"/>
    <lineage>
        <taxon>Eukaryota</taxon>
        <taxon>Metazoa</taxon>
        <taxon>Ecdysozoa</taxon>
        <taxon>Nematoda</taxon>
        <taxon>Chromadorea</taxon>
        <taxon>Rhabditida</taxon>
        <taxon>Tylenchina</taxon>
        <taxon>Tylenchomorpha</taxon>
        <taxon>Tylenchoidea</taxon>
        <taxon>Meloidogynidae</taxon>
        <taxon>Meloidogyninae</taxon>
        <taxon>Meloidogyne</taxon>
        <taxon>Meloidogyne incognita group</taxon>
    </lineage>
</organism>
<dbReference type="AlphaFoldDB" id="A0A914NIR6"/>
<dbReference type="WBParaSite" id="Minc3s05369g38118">
    <property type="protein sequence ID" value="Minc3s05369g38118"/>
    <property type="gene ID" value="Minc3s05369g38118"/>
</dbReference>
<feature type="transmembrane region" description="Helical" evidence="1">
    <location>
        <begin position="6"/>
        <end position="27"/>
    </location>
</feature>
<sequence>MDDYFSPIFLASFIFMASIPPIIYLTLNKTIRNDCLHLYKIIRNNKVQQVNTILVQPAVPVNNQTRI</sequence>
<protein>
    <submittedName>
        <fullName evidence="3">Uncharacterized protein</fullName>
    </submittedName>
</protein>
<reference evidence="3" key="1">
    <citation type="submission" date="2022-11" db="UniProtKB">
        <authorList>
            <consortium name="WormBaseParasite"/>
        </authorList>
    </citation>
    <scope>IDENTIFICATION</scope>
</reference>
<evidence type="ECO:0000313" key="2">
    <source>
        <dbReference type="Proteomes" id="UP000887563"/>
    </source>
</evidence>
<accession>A0A914NIR6</accession>
<keyword evidence="1" id="KW-0812">Transmembrane</keyword>
<keyword evidence="1" id="KW-1133">Transmembrane helix</keyword>